<feature type="compositionally biased region" description="Polar residues" evidence="2">
    <location>
        <begin position="367"/>
        <end position="377"/>
    </location>
</feature>
<feature type="compositionally biased region" description="Polar residues" evidence="2">
    <location>
        <begin position="1286"/>
        <end position="1298"/>
    </location>
</feature>
<keyword evidence="1" id="KW-0175">Coiled coil</keyword>
<feature type="compositionally biased region" description="Polar residues" evidence="2">
    <location>
        <begin position="174"/>
        <end position="198"/>
    </location>
</feature>
<evidence type="ECO:0000256" key="2">
    <source>
        <dbReference type="SAM" id="MobiDB-lite"/>
    </source>
</evidence>
<gene>
    <name evidence="3" type="primary">Hypp7783</name>
    <name evidence="3" type="ORF">BLAG_LOCUS8698</name>
</gene>
<dbReference type="Proteomes" id="UP000838412">
    <property type="component" value="Chromosome 15"/>
</dbReference>
<feature type="compositionally biased region" description="Polar residues" evidence="2">
    <location>
        <begin position="1691"/>
        <end position="1720"/>
    </location>
</feature>
<reference evidence="3" key="1">
    <citation type="submission" date="2022-01" db="EMBL/GenBank/DDBJ databases">
        <authorList>
            <person name="Braso-Vives M."/>
        </authorList>
    </citation>
    <scope>NUCLEOTIDE SEQUENCE</scope>
</reference>
<feature type="region of interest" description="Disordered" evidence="2">
    <location>
        <begin position="1274"/>
        <end position="1298"/>
    </location>
</feature>
<feature type="region of interest" description="Disordered" evidence="2">
    <location>
        <begin position="726"/>
        <end position="760"/>
    </location>
</feature>
<protein>
    <submittedName>
        <fullName evidence="3">Hypp7783 protein</fullName>
    </submittedName>
</protein>
<keyword evidence="4" id="KW-1185">Reference proteome</keyword>
<feature type="compositionally biased region" description="Basic and acidic residues" evidence="2">
    <location>
        <begin position="2023"/>
        <end position="2041"/>
    </location>
</feature>
<feature type="compositionally biased region" description="Polar residues" evidence="2">
    <location>
        <begin position="1615"/>
        <end position="1629"/>
    </location>
</feature>
<feature type="coiled-coil region" evidence="1">
    <location>
        <begin position="961"/>
        <end position="991"/>
    </location>
</feature>
<feature type="region of interest" description="Disordered" evidence="2">
    <location>
        <begin position="1470"/>
        <end position="1659"/>
    </location>
</feature>
<feature type="region of interest" description="Disordered" evidence="2">
    <location>
        <begin position="1686"/>
        <end position="1729"/>
    </location>
</feature>
<feature type="compositionally biased region" description="Low complexity" evidence="2">
    <location>
        <begin position="681"/>
        <end position="696"/>
    </location>
</feature>
<feature type="compositionally biased region" description="Polar residues" evidence="2">
    <location>
        <begin position="541"/>
        <end position="556"/>
    </location>
</feature>
<feature type="region of interest" description="Disordered" evidence="2">
    <location>
        <begin position="1748"/>
        <end position="1817"/>
    </location>
</feature>
<feature type="compositionally biased region" description="Polar residues" evidence="2">
    <location>
        <begin position="343"/>
        <end position="352"/>
    </location>
</feature>
<feature type="compositionally biased region" description="Low complexity" evidence="2">
    <location>
        <begin position="2060"/>
        <end position="2081"/>
    </location>
</feature>
<feature type="region of interest" description="Disordered" evidence="2">
    <location>
        <begin position="827"/>
        <end position="882"/>
    </location>
</feature>
<feature type="region of interest" description="Disordered" evidence="2">
    <location>
        <begin position="274"/>
        <end position="707"/>
    </location>
</feature>
<feature type="compositionally biased region" description="Polar residues" evidence="2">
    <location>
        <begin position="2160"/>
        <end position="2175"/>
    </location>
</feature>
<feature type="compositionally biased region" description="Basic and acidic residues" evidence="2">
    <location>
        <begin position="199"/>
        <end position="217"/>
    </location>
</feature>
<feature type="compositionally biased region" description="Polar residues" evidence="2">
    <location>
        <begin position="830"/>
        <end position="841"/>
    </location>
</feature>
<feature type="compositionally biased region" description="Polar residues" evidence="2">
    <location>
        <begin position="414"/>
        <end position="423"/>
    </location>
</feature>
<feature type="compositionally biased region" description="Basic residues" evidence="2">
    <location>
        <begin position="81"/>
        <end position="97"/>
    </location>
</feature>
<feature type="compositionally biased region" description="Basic and acidic residues" evidence="2">
    <location>
        <begin position="520"/>
        <end position="534"/>
    </location>
</feature>
<feature type="compositionally biased region" description="Basic and acidic residues" evidence="2">
    <location>
        <begin position="1797"/>
        <end position="1816"/>
    </location>
</feature>
<feature type="compositionally biased region" description="Basic and acidic residues" evidence="2">
    <location>
        <begin position="750"/>
        <end position="760"/>
    </location>
</feature>
<feature type="region of interest" description="Disordered" evidence="2">
    <location>
        <begin position="1839"/>
        <end position="1895"/>
    </location>
</feature>
<evidence type="ECO:0000256" key="1">
    <source>
        <dbReference type="SAM" id="Coils"/>
    </source>
</evidence>
<feature type="compositionally biased region" description="Polar residues" evidence="2">
    <location>
        <begin position="2183"/>
        <end position="2193"/>
    </location>
</feature>
<feature type="compositionally biased region" description="Basic and acidic residues" evidence="2">
    <location>
        <begin position="557"/>
        <end position="589"/>
    </location>
</feature>
<feature type="region of interest" description="Disordered" evidence="2">
    <location>
        <begin position="1"/>
        <end position="65"/>
    </location>
</feature>
<feature type="region of interest" description="Disordered" evidence="2">
    <location>
        <begin position="78"/>
        <end position="101"/>
    </location>
</feature>
<feature type="compositionally biased region" description="Basic and acidic residues" evidence="2">
    <location>
        <begin position="279"/>
        <end position="318"/>
    </location>
</feature>
<feature type="region of interest" description="Disordered" evidence="2">
    <location>
        <begin position="2151"/>
        <end position="2196"/>
    </location>
</feature>
<feature type="compositionally biased region" description="Polar residues" evidence="2">
    <location>
        <begin position="854"/>
        <end position="864"/>
    </location>
</feature>
<proteinExistence type="predicted"/>
<organism evidence="3 4">
    <name type="scientific">Branchiostoma lanceolatum</name>
    <name type="common">Common lancelet</name>
    <name type="synonym">Amphioxus lanceolatum</name>
    <dbReference type="NCBI Taxonomy" id="7740"/>
    <lineage>
        <taxon>Eukaryota</taxon>
        <taxon>Metazoa</taxon>
        <taxon>Chordata</taxon>
        <taxon>Cephalochordata</taxon>
        <taxon>Leptocardii</taxon>
        <taxon>Amphioxiformes</taxon>
        <taxon>Branchiostomatidae</taxon>
        <taxon>Branchiostoma</taxon>
    </lineage>
</organism>
<feature type="compositionally biased region" description="Polar residues" evidence="2">
    <location>
        <begin position="1766"/>
        <end position="1778"/>
    </location>
</feature>
<feature type="compositionally biased region" description="Basic residues" evidence="2">
    <location>
        <begin position="483"/>
        <end position="495"/>
    </location>
</feature>
<dbReference type="OrthoDB" id="6135226at2759"/>
<feature type="region of interest" description="Disordered" evidence="2">
    <location>
        <begin position="2013"/>
        <end position="2083"/>
    </location>
</feature>
<feature type="region of interest" description="Disordered" evidence="2">
    <location>
        <begin position="168"/>
        <end position="226"/>
    </location>
</feature>
<evidence type="ECO:0000313" key="3">
    <source>
        <dbReference type="EMBL" id="CAH1246806.1"/>
    </source>
</evidence>
<feature type="compositionally biased region" description="Basic and acidic residues" evidence="2">
    <location>
        <begin position="1748"/>
        <end position="1758"/>
    </location>
</feature>
<feature type="compositionally biased region" description="Basic and acidic residues" evidence="2">
    <location>
        <begin position="326"/>
        <end position="340"/>
    </location>
</feature>
<name>A0A8J9Z463_BRALA</name>
<feature type="compositionally biased region" description="Basic and acidic residues" evidence="2">
    <location>
        <begin position="1630"/>
        <end position="1646"/>
    </location>
</feature>
<accession>A0A8J9Z463</accession>
<feature type="compositionally biased region" description="Basic and acidic residues" evidence="2">
    <location>
        <begin position="605"/>
        <end position="622"/>
    </location>
</feature>
<evidence type="ECO:0000313" key="4">
    <source>
        <dbReference type="Proteomes" id="UP000838412"/>
    </source>
</evidence>
<dbReference type="EMBL" id="OV696700">
    <property type="protein sequence ID" value="CAH1246806.1"/>
    <property type="molecule type" value="Genomic_DNA"/>
</dbReference>
<sequence length="2228" mass="246750">MEGKNPKPGKKVLLKSHSMPESKFAAKIAEMRSEDAEGGSDAGGDGVATGDEPSTAEDNTSEDVDKFSVSFETYMEEMSRSHQRMSRLSRRKAKSGRAKTVNSAQQQSYALGHLEQLIKIMEQIAVIKEQNGKLKKRISFLEDMNRMYKMRSEVLSLTCQCGARRPKPSVKKINIQTKPENSNVSKSKQSEPQTSSNTEENKLLAREEKRAREDGPTRRKLGYIRNAKKRERSKSVGVVLDREAFRELKLGEMGMKGLKERWDKLKGAVQNRRSAFVPDKGESESEHEKQLESRRRVSRPERIRQRESPSGEVSDTKSVDSGCAHLSDDASAHGTAERHRQLLSVNNTSVTVHTDPLRKKKFELNKAASSVQVQQTGRHSESGEKTASTPERRRKLGRVSLPQPEASAEVLETLTMSSATEGDSTAGVDLKEDVRNRKTSPWGKVRSALLQRKESIKRRQRKEGADGGDAPDTPKDGRSRSVFVRRRDLKLRQARSRSMYNPGDRWHSETPSPGKFRKTYSKDDIELDGKKHETSPVILPQETTSAKGNVSKSKCSQQDRDQPKTEELVQESSEKKENGATSNEARDSVKAQPEQDNLSPGMSEEFSRKMQQWEERWQKPEMTDTEDASSTVPPTEQAEDSTPVVVRSADTPPSSLHRTPDNAAKDVTTQQGNAETEEATGDSSTSTSATTTPSSTPHGSIRDYMMNLEDMKKSFGSSYAKKLQDWERKRLTNVSPAASPELGRKQKKERTKEEKERAKLEKERLKFEKEKMKIEKEREKEKQRIEREKEKELQKMERELQKFGREKERTRFERLFRSEKTTKWQFIHPRQQSVTNTSNLPDVSLGLTPRGECSSDTTASSPEISQLRRGSDDSTGKSSPKIHWRRLRDAVLRREYKSKKMSSGLPGLESCQPIPLDLTSVYNIPGSPQVGQRAHSFSDDDQGVDIHERLSRALQHNMELCTELRRKNQQLEGARHDMESLHGRLKIMREEHSTQLEHYRKALDSSSLGGAISGPTLNESCLQSAITDLKIHLEQLELYTERLQTEKGVLEASMLQNEAQYQQATAMLQEEIQSLRQQNLSLASDKIKQGGAVASDILVQLKGAEDLEKVHEFVLELQTKLDQMQLALLHRDKVISQMEWRLVQREAALAILRAERDRQNVELSFLRKAHRAGQIKRCASYGGLEFPLSVENIKPSTSSSCHPSASLEGQDSVFSVDETATSTLDTTYTSSTLDTTYTSSTMDTTYTSSTLDSTYTTSTTTTLTADSTMERHTVIPGEDFEPPPTTITEGNTASSSQDTSLLSEILAAIPTEEKSVVLEQTSTSAGLTTHTSYSDDKDVTKVLLDSKDDSQGAGSATCEIMSATPDSLLSAIKLIEKTQEMLSIDQEEHSALTTEPQTPPVVTVETKFSTFTRTSPSSEKVTATEHSEAGATLQDNLKVRLQTDKGTSSGVGDGHEVLNDEKAVEMFSSPLDTEAGGEGSDHARSSMSSQDSDLATDFSHLSSKHFLGPQGLSHADKQEEDGDSPAMDPSETAPEESEKQLCPDTGVSGGSIEGRETSSDELTSSGEHSVGTVIEQNLHISEDSDNGDATGQSENTTPPPDSTTQTTDSRKESSVDPSTTATDATTEICDQSHDESQNTSPKEKENCFGTPPAGSVKPYNTVVMKPEFPKFNSPTFKVTPVVLHSEPKPVTEQTISPTNEPSPSASVTSPKEQTGKTDGQSVGEDKDPTFEEIIQEFTEYNMAMMDEKKEEVKVKEDKDAVEDSSSESVRQNTEQDMTYQKVASEKLTEVETVSEDVVSRGKEEVKMEVKVTDDSKGSVAPSVPFIRVYVRDNPEVDQVKAPFGPAFVPKADNGKGNGKRKAEKSVARSEVQGELTKKMNTREPKRKVGQSGSNKIRLLQRQLSESAVLSGAQSDSAIDYEWKNRRGTSLKEKKLANQGQVRNLSMAFSSGNLIQEKRKGQTKSSVVRHTEKVSENIRLFQTKNDPSAGSRQRKVEFSPLVEFSPFVRSISESEQCISQQNGEKGDHEKDRSSTFPRREVNVKATNKKLSRVIPEERSSESSIDSIDSSSSNPRRNGLKGTRGLRKGLSASKEHLANIASALSGIAQQTILSSTKRKNSGPNTSPALHAGMEAAKADGNNSVAEADLQRRLNPRARRTVQEVSQTVARQHASRSPQLGRKFDSSTGPKASSIEQARCIAEGKVDVVPLSSKEDDKKLHGNNIVRVSKC</sequence>